<organism evidence="1 2">
    <name type="scientific">Tamlana crocina</name>
    <dbReference type="NCBI Taxonomy" id="393006"/>
    <lineage>
        <taxon>Bacteria</taxon>
        <taxon>Pseudomonadati</taxon>
        <taxon>Bacteroidota</taxon>
        <taxon>Flavobacteriia</taxon>
        <taxon>Flavobacteriales</taxon>
        <taxon>Flavobacteriaceae</taxon>
        <taxon>Tamlana</taxon>
    </lineage>
</organism>
<comment type="caution">
    <text evidence="1">The sequence shown here is derived from an EMBL/GenBank/DDBJ whole genome shotgun (WGS) entry which is preliminary data.</text>
</comment>
<gene>
    <name evidence="1" type="ORF">HC176_17390</name>
</gene>
<sequence>KFLKLGLKVVSLPPDFSSSPEALAKEDRRSDFRVIFKALEKKLFFFLPDWKKALHLQPLRTRAVGQA</sequence>
<evidence type="ECO:0000313" key="2">
    <source>
        <dbReference type="Proteomes" id="UP000760545"/>
    </source>
</evidence>
<proteinExistence type="predicted"/>
<accession>A0ABX1DJL8</accession>
<name>A0ABX1DJL8_9FLAO</name>
<dbReference type="EMBL" id="JAAVJS010000418">
    <property type="protein sequence ID" value="NJX17249.1"/>
    <property type="molecule type" value="Genomic_DNA"/>
</dbReference>
<dbReference type="Proteomes" id="UP000760545">
    <property type="component" value="Unassembled WGS sequence"/>
</dbReference>
<reference evidence="1 2" key="1">
    <citation type="submission" date="2020-03" db="EMBL/GenBank/DDBJ databases">
        <title>Tamlana sp. nov, isolated from XXX.</title>
        <authorList>
            <person name="Cao W.R."/>
        </authorList>
    </citation>
    <scope>NUCLEOTIDE SEQUENCE [LARGE SCALE GENOMIC DNA]</scope>
    <source>
        <strain evidence="1 2">HST1-43</strain>
    </source>
</reference>
<evidence type="ECO:0000313" key="1">
    <source>
        <dbReference type="EMBL" id="NJX17249.1"/>
    </source>
</evidence>
<feature type="non-terminal residue" evidence="1">
    <location>
        <position position="1"/>
    </location>
</feature>
<protein>
    <submittedName>
        <fullName evidence="1">Uncharacterized protein</fullName>
    </submittedName>
</protein>
<keyword evidence="2" id="KW-1185">Reference proteome</keyword>
<dbReference type="RefSeq" id="WP_209309788.1">
    <property type="nucleotide sequence ID" value="NZ_JAAVJS010000418.1"/>
</dbReference>